<feature type="domain" description="Aminotransferase-like plant mobile" evidence="2">
    <location>
        <begin position="101"/>
        <end position="443"/>
    </location>
</feature>
<dbReference type="PANTHER" id="PTHR46033:SF80">
    <property type="entry name" value="PROTEIN MAIN-LIKE 2-LIKE"/>
    <property type="match status" value="1"/>
</dbReference>
<dbReference type="Proteomes" id="UP000077755">
    <property type="component" value="Chromosome 1"/>
</dbReference>
<reference evidence="3" key="1">
    <citation type="journal article" date="2016" name="Nat. Genet.">
        <title>A high-quality carrot genome assembly provides new insights into carotenoid accumulation and asterid genome evolution.</title>
        <authorList>
            <person name="Iorizzo M."/>
            <person name="Ellison S."/>
            <person name="Senalik D."/>
            <person name="Zeng P."/>
            <person name="Satapoomin P."/>
            <person name="Huang J."/>
            <person name="Bowman M."/>
            <person name="Iovene M."/>
            <person name="Sanseverino W."/>
            <person name="Cavagnaro P."/>
            <person name="Yildiz M."/>
            <person name="Macko-Podgorni A."/>
            <person name="Moranska E."/>
            <person name="Grzebelus E."/>
            <person name="Grzebelus D."/>
            <person name="Ashrafi H."/>
            <person name="Zheng Z."/>
            <person name="Cheng S."/>
            <person name="Spooner D."/>
            <person name="Van Deynze A."/>
            <person name="Simon P."/>
        </authorList>
    </citation>
    <scope>NUCLEOTIDE SEQUENCE</scope>
    <source>
        <tissue evidence="3">Leaf</tissue>
    </source>
</reference>
<proteinExistence type="predicted"/>
<evidence type="ECO:0000313" key="4">
    <source>
        <dbReference type="Proteomes" id="UP000077755"/>
    </source>
</evidence>
<feature type="region of interest" description="Disordered" evidence="1">
    <location>
        <begin position="657"/>
        <end position="677"/>
    </location>
</feature>
<dbReference type="AlphaFoldDB" id="A0AAF0W7Q0"/>
<sequence length="732" mass="82094">MEDHTSAVVIGDGLIEESEEEMVPLGGQNSTLRIAHLLKPFVSKDLAYYPPPPTILIPSNPNSQNLKNWYLTGSKNSPSERWKLWVKTLEPRYQEIWKRSGIYHAIKASTHSVPRDKMVILGVAEFWCCDTNTFVFPWGEVTISLEDIVHLGCLSVLGCSILTPCEDIDVYNCLRSEIKCIKLASGGSVTPCMWMEHFMNRGKGVEHEAFLVFWLSKFVFVRTQILVQDLGVAIHLSRGTRVALAPVILACIYRDMRVLHNAMVKPVQLGSGIGMKFAMWHYDLVQMWVWERFVDLRPKPNVIERGEPRSARWNGVRKLNVSDVRTALNEAKLLFLWRPYSMIQSESMLSNLYKDKEQWVVVESDAVEAFAQCLRASNLNGLGYTEQYFPQRVAMQFGLDQDIPPLSNIALGSYDRPIRGVKVYIPPRLFESDVTTRYNSWWRGLLAVNENNVNSNHDKQLLPLLSCGHQTIAESLQTSGSLSVCVMQSLENGPLTAQLNSQVGKPDSFDKRNDLGNDSVLSGYDDVDEDSLTIAQFLNRSRKRDNFENARDVGDEHLLNHVTSNLMGLAICPETTKGLTCTSEPMEPSVSIMPSSNLCKEGKSFSEKQCGPLEMSASSMPSSEKKRKSSVKRQTEVEENAVVTGNLKPLEVSVHGMPSLTGKKSKSSSDKQTGVEEYAVVSPEDEIINLEEEIREESQHLGLMARICRLEMIFDMVKAIKSGASSAGYPEK</sequence>
<evidence type="ECO:0000259" key="2">
    <source>
        <dbReference type="Pfam" id="PF10536"/>
    </source>
</evidence>
<dbReference type="GO" id="GO:0010073">
    <property type="term" value="P:meristem maintenance"/>
    <property type="evidence" value="ECO:0007669"/>
    <property type="project" value="InterPro"/>
</dbReference>
<reference evidence="3" key="2">
    <citation type="submission" date="2022-03" db="EMBL/GenBank/DDBJ databases">
        <title>Draft title - Genomic analysis of global carrot germplasm unveils the trajectory of domestication and the origin of high carotenoid orange carrot.</title>
        <authorList>
            <person name="Iorizzo M."/>
            <person name="Ellison S."/>
            <person name="Senalik D."/>
            <person name="Macko-Podgorni A."/>
            <person name="Grzebelus D."/>
            <person name="Bostan H."/>
            <person name="Rolling W."/>
            <person name="Curaba J."/>
            <person name="Simon P."/>
        </authorList>
    </citation>
    <scope>NUCLEOTIDE SEQUENCE</scope>
    <source>
        <tissue evidence="3">Leaf</tissue>
    </source>
</reference>
<evidence type="ECO:0000256" key="1">
    <source>
        <dbReference type="SAM" id="MobiDB-lite"/>
    </source>
</evidence>
<keyword evidence="4" id="KW-1185">Reference proteome</keyword>
<organism evidence="3 4">
    <name type="scientific">Daucus carota subsp. sativus</name>
    <name type="common">Carrot</name>
    <dbReference type="NCBI Taxonomy" id="79200"/>
    <lineage>
        <taxon>Eukaryota</taxon>
        <taxon>Viridiplantae</taxon>
        <taxon>Streptophyta</taxon>
        <taxon>Embryophyta</taxon>
        <taxon>Tracheophyta</taxon>
        <taxon>Spermatophyta</taxon>
        <taxon>Magnoliopsida</taxon>
        <taxon>eudicotyledons</taxon>
        <taxon>Gunneridae</taxon>
        <taxon>Pentapetalae</taxon>
        <taxon>asterids</taxon>
        <taxon>campanulids</taxon>
        <taxon>Apiales</taxon>
        <taxon>Apiaceae</taxon>
        <taxon>Apioideae</taxon>
        <taxon>Scandiceae</taxon>
        <taxon>Daucinae</taxon>
        <taxon>Daucus</taxon>
        <taxon>Daucus sect. Daucus</taxon>
    </lineage>
</organism>
<protein>
    <recommendedName>
        <fullName evidence="2">Aminotransferase-like plant mobile domain-containing protein</fullName>
    </recommendedName>
</protein>
<dbReference type="EMBL" id="CP093343">
    <property type="protein sequence ID" value="WOG84815.1"/>
    <property type="molecule type" value="Genomic_DNA"/>
</dbReference>
<gene>
    <name evidence="3" type="ORF">DCAR_0104000</name>
</gene>
<dbReference type="PANTHER" id="PTHR46033">
    <property type="entry name" value="PROTEIN MAIN-LIKE 2"/>
    <property type="match status" value="1"/>
</dbReference>
<dbReference type="InterPro" id="IPR019557">
    <property type="entry name" value="AminoTfrase-like_pln_mobile"/>
</dbReference>
<name>A0AAF0W7Q0_DAUCS</name>
<evidence type="ECO:0000313" key="3">
    <source>
        <dbReference type="EMBL" id="WOG84815.1"/>
    </source>
</evidence>
<accession>A0AAF0W7Q0</accession>
<dbReference type="InterPro" id="IPR044824">
    <property type="entry name" value="MAIN-like"/>
</dbReference>
<dbReference type="KEGG" id="dcr:108223548"/>
<feature type="region of interest" description="Disordered" evidence="1">
    <location>
        <begin position="612"/>
        <end position="640"/>
    </location>
</feature>
<dbReference type="Pfam" id="PF10536">
    <property type="entry name" value="PMD"/>
    <property type="match status" value="1"/>
</dbReference>